<dbReference type="InterPro" id="IPR039426">
    <property type="entry name" value="TonB-dep_rcpt-like"/>
</dbReference>
<evidence type="ECO:0000256" key="7">
    <source>
        <dbReference type="ARBA" id="ARBA00023237"/>
    </source>
</evidence>
<dbReference type="Gene3D" id="2.170.130.10">
    <property type="entry name" value="TonB-dependent receptor, plug domain"/>
    <property type="match status" value="1"/>
</dbReference>
<dbReference type="InterPro" id="IPR037066">
    <property type="entry name" value="Plug_dom_sf"/>
</dbReference>
<dbReference type="InterPro" id="IPR023997">
    <property type="entry name" value="TonB-dep_OMP_SusC/RagA_CS"/>
</dbReference>
<feature type="chain" id="PRO_5046585159" evidence="10">
    <location>
        <begin position="22"/>
        <end position="1101"/>
    </location>
</feature>
<feature type="domain" description="TonB-dependent receptor-like beta-barrel" evidence="11">
    <location>
        <begin position="505"/>
        <end position="832"/>
    </location>
</feature>
<feature type="domain" description="TonB-dependent receptor plug" evidence="12">
    <location>
        <begin position="200"/>
        <end position="304"/>
    </location>
</feature>
<dbReference type="Pfam" id="PF00593">
    <property type="entry name" value="TonB_dep_Rec_b-barrel"/>
    <property type="match status" value="1"/>
</dbReference>
<keyword evidence="7 8" id="KW-0998">Cell outer membrane</keyword>
<comment type="subcellular location">
    <subcellularLocation>
        <location evidence="1 8">Cell outer membrane</location>
        <topology evidence="1 8">Multi-pass membrane protein</topology>
    </subcellularLocation>
</comment>
<dbReference type="Gene3D" id="2.60.40.1120">
    <property type="entry name" value="Carboxypeptidase-like, regulatory domain"/>
    <property type="match status" value="1"/>
</dbReference>
<evidence type="ECO:0000259" key="11">
    <source>
        <dbReference type="Pfam" id="PF00593"/>
    </source>
</evidence>
<keyword evidence="3 8" id="KW-1134">Transmembrane beta strand</keyword>
<evidence type="ECO:0000256" key="4">
    <source>
        <dbReference type="ARBA" id="ARBA00022692"/>
    </source>
</evidence>
<reference evidence="13 14" key="1">
    <citation type="submission" date="2022-07" db="EMBL/GenBank/DDBJ databases">
        <title>Mucilaginibacter sp. JC4.</title>
        <authorList>
            <person name="Le V."/>
            <person name="Ko S.-R."/>
            <person name="Ahn C.-Y."/>
            <person name="Oh H.-M."/>
        </authorList>
    </citation>
    <scope>NUCLEOTIDE SEQUENCE [LARGE SCALE GENOMIC DNA]</scope>
    <source>
        <strain evidence="13 14">JC4</strain>
    </source>
</reference>
<dbReference type="Proteomes" id="UP001204376">
    <property type="component" value="Unassembled WGS sequence"/>
</dbReference>
<dbReference type="SUPFAM" id="SSF49464">
    <property type="entry name" value="Carboxypeptidase regulatory domain-like"/>
    <property type="match status" value="1"/>
</dbReference>
<keyword evidence="14" id="KW-1185">Reference proteome</keyword>
<dbReference type="RefSeq" id="WP_256541355.1">
    <property type="nucleotide sequence ID" value="NZ_JANHOH010000012.1"/>
</dbReference>
<evidence type="ECO:0000256" key="10">
    <source>
        <dbReference type="SAM" id="SignalP"/>
    </source>
</evidence>
<dbReference type="NCBIfam" id="TIGR04056">
    <property type="entry name" value="OMP_RagA_SusC"/>
    <property type="match status" value="1"/>
</dbReference>
<organism evidence="13 14">
    <name type="scientific">Mucilaginibacter aquariorum</name>
    <dbReference type="NCBI Taxonomy" id="2967225"/>
    <lineage>
        <taxon>Bacteria</taxon>
        <taxon>Pseudomonadati</taxon>
        <taxon>Bacteroidota</taxon>
        <taxon>Sphingobacteriia</taxon>
        <taxon>Sphingobacteriales</taxon>
        <taxon>Sphingobacteriaceae</taxon>
        <taxon>Mucilaginibacter</taxon>
    </lineage>
</organism>
<dbReference type="InterPro" id="IPR008969">
    <property type="entry name" value="CarboxyPept-like_regulatory"/>
</dbReference>
<accession>A0ABT1T984</accession>
<keyword evidence="4 8" id="KW-0812">Transmembrane</keyword>
<dbReference type="Pfam" id="PF07715">
    <property type="entry name" value="Plug"/>
    <property type="match status" value="1"/>
</dbReference>
<dbReference type="InterPro" id="IPR000531">
    <property type="entry name" value="Beta-barrel_TonB"/>
</dbReference>
<evidence type="ECO:0000256" key="2">
    <source>
        <dbReference type="ARBA" id="ARBA00022448"/>
    </source>
</evidence>
<dbReference type="InterPro" id="IPR012910">
    <property type="entry name" value="Plug_dom"/>
</dbReference>
<protein>
    <submittedName>
        <fullName evidence="13">TonB-dependent receptor</fullName>
    </submittedName>
</protein>
<dbReference type="Gene3D" id="2.40.170.20">
    <property type="entry name" value="TonB-dependent receptor, beta-barrel domain"/>
    <property type="match status" value="1"/>
</dbReference>
<keyword evidence="13" id="KW-0675">Receptor</keyword>
<evidence type="ECO:0000256" key="8">
    <source>
        <dbReference type="PROSITE-ProRule" id="PRU01360"/>
    </source>
</evidence>
<evidence type="ECO:0000256" key="5">
    <source>
        <dbReference type="ARBA" id="ARBA00023077"/>
    </source>
</evidence>
<sequence>MKLVLILLITTVIQVSASSYAQTVSLNLKDASLKEAMDRIRKQTGYHFLYKTEMLSESKHVNLSVSNEPLLQVLEKCFADQPITYTINKNNVILRKKNTDEGEQKQAIKVSGTVTDEKGAPLPGVSVKVKGTNVGMVTDVNGKYALTVDDATATLEFTFLGFTKLEVPINARTEINVVLKEAQTALNEVVVIGYGTVRRSDLTGATASVKGSDIKAQGVSDITRSLQGKMPGVTIESAGGDPGAGTRIMIRGVGTLGKGDPLYIVDGVPTASINYLNQVDIESIDVLKDASAAAIYGSRAANGVVLVTTKAGKNGAPVVQFTANYGKQKIAKEIEVLNAQEWANVSNAAHDNAGLPRLDIAKNPQTLGVGTNWQDAIYRTAPVQQYNMLISGGGDFTKYSVSGGYNDQQGIVDVTGYKRYNLRVKTETTKGRLKFGETVLLSREKFITMPGGWGGQGGNPVGSAAKMIPAFQIYDPTALGGFAGAYGPVVNVANPVAQLNLENINREFTSILANAYAQVNLLPGLNYKLNLGYTNSFGSDYDYSKRYTVGTLFSHPTNDISLRKDQTVLLLLENTLNYDKHFGKHSLQALAGYAYQSTKFNYTAAGRTDLPDGIDQIDAGAGISTTGGNRLESNLVSVFGRAIYSYDNRYLVTASFRHDGSSRFAGTNRYGDYPSIALGWNISNERFYESLKNTVSTLKLRVSYGVLGNQEIPDYLYSAAIASNINYVIGTDQQKWFGAIQTAFASPNIKWESTKTSNIGVDVGFFNDKLNLTADYFIKNTSDLLLRVPIPGSAGAISNPVVNAGDLRNKGIEVGVNFNDHIGKLKYGVFGTISVVKNKVIALGTGSQQIFGGQPTHHGASSTLTEAGGSIGSFYLIKDIGIFNSQAEVDAYAKDGKLIQPNAAPGDVKFQDTNNDGQINDNDKVNAGSPFPNFEYGFGINASIYNFDINMFFQGSQGNKIYNGLRQDLESTNLDFNYSKTMLNAWTPDNHSNVPRAVTSDPNFNNRTSTRFLESGSYLRMKTLQIGYTLTNALAKKMRITSLRVYASADNLFTITNYTGFNPDLGRTTTSELSILNRGVDFGHVAYPLARTISLGIQLSL</sequence>
<evidence type="ECO:0000313" key="13">
    <source>
        <dbReference type="EMBL" id="MCQ6961185.1"/>
    </source>
</evidence>
<evidence type="ECO:0000313" key="14">
    <source>
        <dbReference type="Proteomes" id="UP001204376"/>
    </source>
</evidence>
<dbReference type="NCBIfam" id="TIGR04057">
    <property type="entry name" value="SusC_RagA_signa"/>
    <property type="match status" value="1"/>
</dbReference>
<dbReference type="EMBL" id="JANHOH010000012">
    <property type="protein sequence ID" value="MCQ6961185.1"/>
    <property type="molecule type" value="Genomic_DNA"/>
</dbReference>
<dbReference type="PROSITE" id="PS52016">
    <property type="entry name" value="TONB_DEPENDENT_REC_3"/>
    <property type="match status" value="1"/>
</dbReference>
<comment type="similarity">
    <text evidence="8 9">Belongs to the TonB-dependent receptor family.</text>
</comment>
<keyword evidence="5 9" id="KW-0798">TonB box</keyword>
<gene>
    <name evidence="13" type="ORF">NPE20_24645</name>
</gene>
<feature type="signal peptide" evidence="10">
    <location>
        <begin position="1"/>
        <end position="21"/>
    </location>
</feature>
<evidence type="ECO:0000256" key="3">
    <source>
        <dbReference type="ARBA" id="ARBA00022452"/>
    </source>
</evidence>
<dbReference type="Gene3D" id="3.55.50.30">
    <property type="match status" value="1"/>
</dbReference>
<name>A0ABT1T984_9SPHI</name>
<dbReference type="Pfam" id="PF13715">
    <property type="entry name" value="CarbopepD_reg_2"/>
    <property type="match status" value="1"/>
</dbReference>
<keyword evidence="10" id="KW-0732">Signal</keyword>
<dbReference type="SUPFAM" id="SSF56935">
    <property type="entry name" value="Porins"/>
    <property type="match status" value="1"/>
</dbReference>
<keyword evidence="2 8" id="KW-0813">Transport</keyword>
<evidence type="ECO:0000256" key="6">
    <source>
        <dbReference type="ARBA" id="ARBA00023136"/>
    </source>
</evidence>
<dbReference type="InterPro" id="IPR023996">
    <property type="entry name" value="TonB-dep_OMP_SusC/RagA"/>
</dbReference>
<evidence type="ECO:0000256" key="9">
    <source>
        <dbReference type="RuleBase" id="RU003357"/>
    </source>
</evidence>
<dbReference type="InterPro" id="IPR036942">
    <property type="entry name" value="Beta-barrel_TonB_sf"/>
</dbReference>
<evidence type="ECO:0000256" key="1">
    <source>
        <dbReference type="ARBA" id="ARBA00004571"/>
    </source>
</evidence>
<proteinExistence type="inferred from homology"/>
<keyword evidence="6 8" id="KW-0472">Membrane</keyword>
<comment type="caution">
    <text evidence="13">The sequence shown here is derived from an EMBL/GenBank/DDBJ whole genome shotgun (WGS) entry which is preliminary data.</text>
</comment>
<evidence type="ECO:0000259" key="12">
    <source>
        <dbReference type="Pfam" id="PF07715"/>
    </source>
</evidence>